<comment type="similarity">
    <text evidence="1">Belongs to the AB hydrolase superfamily. Lipase family.</text>
</comment>
<dbReference type="InterPro" id="IPR029058">
    <property type="entry name" value="AB_hydrolase_fold"/>
</dbReference>
<dbReference type="GO" id="GO:0016787">
    <property type="term" value="F:hydrolase activity"/>
    <property type="evidence" value="ECO:0007669"/>
    <property type="project" value="UniProtKB-KW"/>
</dbReference>
<evidence type="ECO:0000313" key="9">
    <source>
        <dbReference type="EMBL" id="GFT46195.1"/>
    </source>
</evidence>
<evidence type="ECO:0000259" key="8">
    <source>
        <dbReference type="Pfam" id="PF04083"/>
    </source>
</evidence>
<evidence type="ECO:0000256" key="5">
    <source>
        <dbReference type="ARBA" id="ARBA00023098"/>
    </source>
</evidence>
<dbReference type="PANTHER" id="PTHR11005">
    <property type="entry name" value="LYSOSOMAL ACID LIPASE-RELATED"/>
    <property type="match status" value="1"/>
</dbReference>
<name>A0A8X6P4I9_NEPPI</name>
<dbReference type="Pfam" id="PF04083">
    <property type="entry name" value="Abhydro_lipase"/>
    <property type="match status" value="1"/>
</dbReference>
<keyword evidence="10" id="KW-1185">Reference proteome</keyword>
<feature type="chain" id="PRO_5036504861" evidence="7">
    <location>
        <begin position="20"/>
        <end position="205"/>
    </location>
</feature>
<evidence type="ECO:0000313" key="10">
    <source>
        <dbReference type="Proteomes" id="UP000887013"/>
    </source>
</evidence>
<dbReference type="EMBL" id="BMAW01064640">
    <property type="protein sequence ID" value="GFT46195.1"/>
    <property type="molecule type" value="Genomic_DNA"/>
</dbReference>
<evidence type="ECO:0000256" key="7">
    <source>
        <dbReference type="SAM" id="SignalP"/>
    </source>
</evidence>
<dbReference type="InterPro" id="IPR006693">
    <property type="entry name" value="AB_hydrolase_lipase"/>
</dbReference>
<organism evidence="9 10">
    <name type="scientific">Nephila pilipes</name>
    <name type="common">Giant wood spider</name>
    <name type="synonym">Nephila maculata</name>
    <dbReference type="NCBI Taxonomy" id="299642"/>
    <lineage>
        <taxon>Eukaryota</taxon>
        <taxon>Metazoa</taxon>
        <taxon>Ecdysozoa</taxon>
        <taxon>Arthropoda</taxon>
        <taxon>Chelicerata</taxon>
        <taxon>Arachnida</taxon>
        <taxon>Araneae</taxon>
        <taxon>Araneomorphae</taxon>
        <taxon>Entelegynae</taxon>
        <taxon>Araneoidea</taxon>
        <taxon>Nephilidae</taxon>
        <taxon>Nephila</taxon>
    </lineage>
</organism>
<evidence type="ECO:0000256" key="4">
    <source>
        <dbReference type="ARBA" id="ARBA00022963"/>
    </source>
</evidence>
<protein>
    <submittedName>
        <fullName evidence="9">Gastric triacylglycerol lipase</fullName>
    </submittedName>
</protein>
<keyword evidence="4" id="KW-0442">Lipid degradation</keyword>
<sequence>MNLATSFILIGVLLNGHDAINDWKVLDILLWDRDPDFLRNVTELISSKGYPVENHYVQTKDGYILSVQRIPPGRAMNNGLKAEKKVVFLQHGLLASATDWVLNFPKQSLAFILADAGYDVWLGNIRGNTYSRRHVKYSPNSKEFWEFSFDEMAKYDLPAMIDLALNISGQTQLYYIGHSQGTTAAFALLSESPEYNKKVSCTLKT</sequence>
<feature type="signal peptide" evidence="7">
    <location>
        <begin position="1"/>
        <end position="19"/>
    </location>
</feature>
<dbReference type="FunFam" id="3.40.50.1820:FF:000057">
    <property type="entry name" value="Lipase"/>
    <property type="match status" value="1"/>
</dbReference>
<keyword evidence="5" id="KW-0443">Lipid metabolism</keyword>
<dbReference type="GO" id="GO:0016042">
    <property type="term" value="P:lipid catabolic process"/>
    <property type="evidence" value="ECO:0007669"/>
    <property type="project" value="UniProtKB-KW"/>
</dbReference>
<comment type="caution">
    <text evidence="9">The sequence shown here is derived from an EMBL/GenBank/DDBJ whole genome shotgun (WGS) entry which is preliminary data.</text>
</comment>
<evidence type="ECO:0000256" key="6">
    <source>
        <dbReference type="ARBA" id="ARBA00023180"/>
    </source>
</evidence>
<evidence type="ECO:0000256" key="2">
    <source>
        <dbReference type="ARBA" id="ARBA00022729"/>
    </source>
</evidence>
<keyword evidence="3" id="KW-0378">Hydrolase</keyword>
<evidence type="ECO:0000256" key="3">
    <source>
        <dbReference type="ARBA" id="ARBA00022801"/>
    </source>
</evidence>
<keyword evidence="2 7" id="KW-0732">Signal</keyword>
<keyword evidence="6" id="KW-0325">Glycoprotein</keyword>
<evidence type="ECO:0000256" key="1">
    <source>
        <dbReference type="ARBA" id="ARBA00010701"/>
    </source>
</evidence>
<dbReference type="SUPFAM" id="SSF53474">
    <property type="entry name" value="alpha/beta-Hydrolases"/>
    <property type="match status" value="1"/>
</dbReference>
<reference evidence="9" key="1">
    <citation type="submission" date="2020-08" db="EMBL/GenBank/DDBJ databases">
        <title>Multicomponent nature underlies the extraordinary mechanical properties of spider dragline silk.</title>
        <authorList>
            <person name="Kono N."/>
            <person name="Nakamura H."/>
            <person name="Mori M."/>
            <person name="Yoshida Y."/>
            <person name="Ohtoshi R."/>
            <person name="Malay A.D."/>
            <person name="Moran D.A.P."/>
            <person name="Tomita M."/>
            <person name="Numata K."/>
            <person name="Arakawa K."/>
        </authorList>
    </citation>
    <scope>NUCLEOTIDE SEQUENCE</scope>
</reference>
<gene>
    <name evidence="9" type="primary">LIPF</name>
    <name evidence="9" type="ORF">NPIL_318831</name>
</gene>
<feature type="domain" description="Partial AB-hydrolase lipase" evidence="8">
    <location>
        <begin position="41"/>
        <end position="103"/>
    </location>
</feature>
<dbReference type="Gene3D" id="3.40.50.1820">
    <property type="entry name" value="alpha/beta hydrolase"/>
    <property type="match status" value="1"/>
</dbReference>
<dbReference type="Proteomes" id="UP000887013">
    <property type="component" value="Unassembled WGS sequence"/>
</dbReference>
<proteinExistence type="inferred from homology"/>
<dbReference type="AlphaFoldDB" id="A0A8X6P4I9"/>
<accession>A0A8X6P4I9</accession>
<dbReference type="OrthoDB" id="6434424at2759"/>